<dbReference type="InterPro" id="IPR024983">
    <property type="entry name" value="CHAT_dom"/>
</dbReference>
<accession>A0AAU1ZZZ9</accession>
<feature type="domain" description="CHAT" evidence="1">
    <location>
        <begin position="245"/>
        <end position="395"/>
    </location>
</feature>
<dbReference type="EMBL" id="CP108222">
    <property type="protein sequence ID" value="WTT16890.1"/>
    <property type="molecule type" value="Genomic_DNA"/>
</dbReference>
<dbReference type="AlphaFoldDB" id="A0AAU1ZZZ9"/>
<proteinExistence type="predicted"/>
<gene>
    <name evidence="2" type="ORF">OHA22_15825</name>
</gene>
<evidence type="ECO:0000313" key="2">
    <source>
        <dbReference type="EMBL" id="WTT16890.1"/>
    </source>
</evidence>
<dbReference type="Pfam" id="PF12770">
    <property type="entry name" value="CHAT"/>
    <property type="match status" value="1"/>
</dbReference>
<name>A0AAU1ZZZ9_9ACTN</name>
<evidence type="ECO:0000259" key="1">
    <source>
        <dbReference type="Pfam" id="PF12770"/>
    </source>
</evidence>
<organism evidence="2">
    <name type="scientific">Streptomyces sp. NBC_00093</name>
    <dbReference type="NCBI Taxonomy" id="2975649"/>
    <lineage>
        <taxon>Bacteria</taxon>
        <taxon>Bacillati</taxon>
        <taxon>Actinomycetota</taxon>
        <taxon>Actinomycetes</taxon>
        <taxon>Kitasatosporales</taxon>
        <taxon>Streptomycetaceae</taxon>
        <taxon>Streptomyces</taxon>
    </lineage>
</organism>
<sequence>MARDLPVRVVQDPSDGFTRLPTRVQPPDLVVGFDTYGQGRILARMHGAAVPALSGTEHKTLLEAKPREVAAVTARLRRMWKDEFVDVQPLDESGRPAPGRPAFPYATLVDLTAEPADELLTAVSQLAAYGTQLLFDVLLGGDSEPVKLFRGFLNEVLRADEPLRVRFDSDLFVPWPMLCLPPDATDEPGFPGVFRRFLGHRHRIEQTGGGFYTTVPDGREHPAPAVPAVSLNHDTFVDRHRRTRAPEVASVLARSGALTERTTRPQLEEALQDTALDEQLMYFWCHGQFEPAEPEPPYLVLKLTDQKPIDAYTVRAHRPPRHECAPFRPFVLLNACFAGLPGNADLAYLGRALIETGARGILGPQMEIPQVFAAEYALEFLTRYLTGGETAGTIAHAVARHFADEFHNPLGFAYALHCGMDSRLERAEPAEVTS</sequence>
<reference evidence="2" key="1">
    <citation type="submission" date="2022-10" db="EMBL/GenBank/DDBJ databases">
        <title>The complete genomes of actinobacterial strains from the NBC collection.</title>
        <authorList>
            <person name="Joergensen T.S."/>
            <person name="Alvarez Arevalo M."/>
            <person name="Sterndorff E.B."/>
            <person name="Faurdal D."/>
            <person name="Vuksanovic O."/>
            <person name="Mourched A.-S."/>
            <person name="Charusanti P."/>
            <person name="Shaw S."/>
            <person name="Blin K."/>
            <person name="Weber T."/>
        </authorList>
    </citation>
    <scope>NUCLEOTIDE SEQUENCE</scope>
    <source>
        <strain evidence="2">NBC_00093</strain>
    </source>
</reference>
<protein>
    <submittedName>
        <fullName evidence="2">CHAT domain-containing protein</fullName>
    </submittedName>
</protein>